<protein>
    <submittedName>
        <fullName evidence="1">Uncharacterized protein</fullName>
    </submittedName>
</protein>
<proteinExistence type="predicted"/>
<name>A0ACD5XX60_AVESA</name>
<dbReference type="EnsemblPlants" id="AVESA.00010b.r2.5CG0867700.2">
    <property type="protein sequence ID" value="AVESA.00010b.r2.5CG0867700.2.CDS"/>
    <property type="gene ID" value="AVESA.00010b.r2.5CG0867700"/>
</dbReference>
<sequence length="246" mass="27498">MEVDMDAVSFDFSWDMPSFFEELDVIDSMYYLPAEEDSTESSLGDTSSANPANPCSTRAAKNIILERDRRKKLNEKLCTLRGVVPNITKMDKASIIQDAIAYIQELQEKEKHILAELEHTPVNDREGSPPRKKMRKTASSIDGAIFSGGIQGVEILELERMEVGKNLAMVSVRHVKTRDSVVAVCKALDSLCPEVIMASITTLEGSIIHKILIEMGRCQILTNRGKNEDELEPGEETEEKAWLWPG</sequence>
<accession>A0ACD5XX60</accession>
<evidence type="ECO:0000313" key="1">
    <source>
        <dbReference type="EnsemblPlants" id="AVESA.00010b.r2.5CG0867700.2.CDS"/>
    </source>
</evidence>
<reference evidence="1" key="2">
    <citation type="submission" date="2025-09" db="UniProtKB">
        <authorList>
            <consortium name="EnsemblPlants"/>
        </authorList>
    </citation>
    <scope>IDENTIFICATION</scope>
</reference>
<dbReference type="Proteomes" id="UP001732700">
    <property type="component" value="Chromosome 5C"/>
</dbReference>
<organism evidence="1 2">
    <name type="scientific">Avena sativa</name>
    <name type="common">Oat</name>
    <dbReference type="NCBI Taxonomy" id="4498"/>
    <lineage>
        <taxon>Eukaryota</taxon>
        <taxon>Viridiplantae</taxon>
        <taxon>Streptophyta</taxon>
        <taxon>Embryophyta</taxon>
        <taxon>Tracheophyta</taxon>
        <taxon>Spermatophyta</taxon>
        <taxon>Magnoliopsida</taxon>
        <taxon>Liliopsida</taxon>
        <taxon>Poales</taxon>
        <taxon>Poaceae</taxon>
        <taxon>BOP clade</taxon>
        <taxon>Pooideae</taxon>
        <taxon>Poodae</taxon>
        <taxon>Poeae</taxon>
        <taxon>Poeae Chloroplast Group 1 (Aveneae type)</taxon>
        <taxon>Aveninae</taxon>
        <taxon>Avena</taxon>
    </lineage>
</organism>
<reference evidence="1" key="1">
    <citation type="submission" date="2021-05" db="EMBL/GenBank/DDBJ databases">
        <authorList>
            <person name="Scholz U."/>
            <person name="Mascher M."/>
            <person name="Fiebig A."/>
        </authorList>
    </citation>
    <scope>NUCLEOTIDE SEQUENCE [LARGE SCALE GENOMIC DNA]</scope>
</reference>
<keyword evidence="2" id="KW-1185">Reference proteome</keyword>
<evidence type="ECO:0000313" key="2">
    <source>
        <dbReference type="Proteomes" id="UP001732700"/>
    </source>
</evidence>